<name>A0A0G4HHD4_9ALVE</name>
<dbReference type="AlphaFoldDB" id="A0A0G4HHD4"/>
<reference evidence="1" key="1">
    <citation type="submission" date="2014-11" db="EMBL/GenBank/DDBJ databases">
        <authorList>
            <person name="Otto D Thomas"/>
            <person name="Naeem Raeece"/>
        </authorList>
    </citation>
    <scope>NUCLEOTIDE SEQUENCE</scope>
</reference>
<sequence length="117" mass="13354">MLRGGARNFGAFRQGGFWRQQQQQTFRQNRVAFAAFRKFHLYRDFQLEHYRTTNSPPLGQSGQSTLLQFLSDLNASNTYLLAVGVSAEVWDGERVLIPSAEGMTRLHRKGLTPIEHA</sequence>
<dbReference type="VEuPathDB" id="CryptoDB:Cvel_6859"/>
<dbReference type="EMBL" id="CDMZ01002704">
    <property type="protein sequence ID" value="CEM43515.1"/>
    <property type="molecule type" value="Genomic_DNA"/>
</dbReference>
<accession>A0A0G4HHD4</accession>
<protein>
    <submittedName>
        <fullName evidence="1">Uncharacterized protein</fullName>
    </submittedName>
</protein>
<gene>
    <name evidence="1" type="ORF">Cvel_6859</name>
</gene>
<organism evidence="1">
    <name type="scientific">Chromera velia CCMP2878</name>
    <dbReference type="NCBI Taxonomy" id="1169474"/>
    <lineage>
        <taxon>Eukaryota</taxon>
        <taxon>Sar</taxon>
        <taxon>Alveolata</taxon>
        <taxon>Colpodellida</taxon>
        <taxon>Chromeraceae</taxon>
        <taxon>Chromera</taxon>
    </lineage>
</organism>
<proteinExistence type="predicted"/>
<evidence type="ECO:0000313" key="1">
    <source>
        <dbReference type="EMBL" id="CEM43515.1"/>
    </source>
</evidence>